<name>A0ABQ6M8J5_9STRA</name>
<evidence type="ECO:0000313" key="2">
    <source>
        <dbReference type="EMBL" id="GMI21701.1"/>
    </source>
</evidence>
<evidence type="ECO:0000256" key="1">
    <source>
        <dbReference type="SAM" id="MobiDB-lite"/>
    </source>
</evidence>
<feature type="compositionally biased region" description="Basic and acidic residues" evidence="1">
    <location>
        <begin position="16"/>
        <end position="55"/>
    </location>
</feature>
<dbReference type="EMBL" id="BRYB01003846">
    <property type="protein sequence ID" value="GMI21701.1"/>
    <property type="molecule type" value="Genomic_DNA"/>
</dbReference>
<keyword evidence="3" id="KW-1185">Reference proteome</keyword>
<protein>
    <submittedName>
        <fullName evidence="2">Uncharacterized protein</fullName>
    </submittedName>
</protein>
<dbReference type="Proteomes" id="UP001165060">
    <property type="component" value="Unassembled WGS sequence"/>
</dbReference>
<accession>A0ABQ6M8J5</accession>
<reference evidence="2 3" key="1">
    <citation type="journal article" date="2023" name="Commun. Biol.">
        <title>Genome analysis of Parmales, the sister group of diatoms, reveals the evolutionary specialization of diatoms from phago-mixotrophs to photoautotrophs.</title>
        <authorList>
            <person name="Ban H."/>
            <person name="Sato S."/>
            <person name="Yoshikawa S."/>
            <person name="Yamada K."/>
            <person name="Nakamura Y."/>
            <person name="Ichinomiya M."/>
            <person name="Sato N."/>
            <person name="Blanc-Mathieu R."/>
            <person name="Endo H."/>
            <person name="Kuwata A."/>
            <person name="Ogata H."/>
        </authorList>
    </citation>
    <scope>NUCLEOTIDE SEQUENCE [LARGE SCALE GENOMIC DNA]</scope>
</reference>
<sequence>MFKNQREVRSAQSESDGARASREAADGDRPGFKNSAQRERDLRQDKAGKKGKSSDQKVFGQFMSKEAKKRR</sequence>
<comment type="caution">
    <text evidence="2">The sequence shown here is derived from an EMBL/GenBank/DDBJ whole genome shotgun (WGS) entry which is preliminary data.</text>
</comment>
<feature type="region of interest" description="Disordered" evidence="1">
    <location>
        <begin position="1"/>
        <end position="71"/>
    </location>
</feature>
<proteinExistence type="predicted"/>
<evidence type="ECO:0000313" key="3">
    <source>
        <dbReference type="Proteomes" id="UP001165060"/>
    </source>
</evidence>
<organism evidence="2 3">
    <name type="scientific">Tetraparma gracilis</name>
    <dbReference type="NCBI Taxonomy" id="2962635"/>
    <lineage>
        <taxon>Eukaryota</taxon>
        <taxon>Sar</taxon>
        <taxon>Stramenopiles</taxon>
        <taxon>Ochrophyta</taxon>
        <taxon>Bolidophyceae</taxon>
        <taxon>Parmales</taxon>
        <taxon>Triparmaceae</taxon>
        <taxon>Tetraparma</taxon>
    </lineage>
</organism>
<gene>
    <name evidence="2" type="ORF">TeGR_g2387</name>
</gene>